<keyword evidence="1" id="KW-0472">Membrane</keyword>
<evidence type="ECO:0000256" key="1">
    <source>
        <dbReference type="SAM" id="Phobius"/>
    </source>
</evidence>
<evidence type="ECO:0000313" key="3">
    <source>
        <dbReference type="EMBL" id="WHY87218.1"/>
    </source>
</evidence>
<keyword evidence="1" id="KW-0812">Transmembrane</keyword>
<dbReference type="KEGG" id="nnv:QNH39_04990"/>
<organism evidence="3 4">
    <name type="scientific">Neobacillus novalis</name>
    <dbReference type="NCBI Taxonomy" id="220687"/>
    <lineage>
        <taxon>Bacteria</taxon>
        <taxon>Bacillati</taxon>
        <taxon>Bacillota</taxon>
        <taxon>Bacilli</taxon>
        <taxon>Bacillales</taxon>
        <taxon>Bacillaceae</taxon>
        <taxon>Neobacillus</taxon>
    </lineage>
</organism>
<name>A0AA95MSY4_9BACI</name>
<sequence length="185" mass="21353">MNKLGKLIAALLVVGIGLFIVVQFIIIPKQNAAAEQYVIDQRRPLTHDLENIIPYRFLYMGNAGNMINLFNHLPLNEVEKDFELKSEAFTLIVNYHQSVSEIGTNLVNQSLIYNSTAAFALIGNLEKIEYNFPDQSFEVKRERIKSLYDDFSQLIKSNRVWNQQVRNPLKDKDYTDKSIESILKK</sequence>
<dbReference type="EMBL" id="CP126114">
    <property type="protein sequence ID" value="WHY87218.1"/>
    <property type="molecule type" value="Genomic_DNA"/>
</dbReference>
<dbReference type="Pfam" id="PF16107">
    <property type="entry name" value="DUF4825"/>
    <property type="match status" value="1"/>
</dbReference>
<dbReference type="InterPro" id="IPR032250">
    <property type="entry name" value="DUF4825"/>
</dbReference>
<accession>A0AA95MSY4</accession>
<evidence type="ECO:0000313" key="4">
    <source>
        <dbReference type="Proteomes" id="UP001178288"/>
    </source>
</evidence>
<dbReference type="AlphaFoldDB" id="A0AA95MSY4"/>
<dbReference type="RefSeq" id="WP_066083215.1">
    <property type="nucleotide sequence ID" value="NZ_CP126114.1"/>
</dbReference>
<keyword evidence="4" id="KW-1185">Reference proteome</keyword>
<keyword evidence="1" id="KW-1133">Transmembrane helix</keyword>
<dbReference type="Proteomes" id="UP001178288">
    <property type="component" value="Chromosome"/>
</dbReference>
<proteinExistence type="predicted"/>
<feature type="domain" description="DUF4825" evidence="2">
    <location>
        <begin position="53"/>
        <end position="135"/>
    </location>
</feature>
<reference evidence="3" key="1">
    <citation type="submission" date="2023-05" db="EMBL/GenBank/DDBJ databases">
        <title>Comparative genomics of Bacillaceae isolates and their secondary metabolite potential.</title>
        <authorList>
            <person name="Song L."/>
            <person name="Nielsen L.J."/>
            <person name="Mohite O."/>
            <person name="Xu X."/>
            <person name="Weber T."/>
            <person name="Kovacs A.T."/>
        </authorList>
    </citation>
    <scope>NUCLEOTIDE SEQUENCE</scope>
    <source>
        <strain evidence="3">XLM17</strain>
    </source>
</reference>
<feature type="transmembrane region" description="Helical" evidence="1">
    <location>
        <begin position="7"/>
        <end position="27"/>
    </location>
</feature>
<protein>
    <submittedName>
        <fullName evidence="3">DUF4825 domain-containing protein</fullName>
    </submittedName>
</protein>
<gene>
    <name evidence="3" type="ORF">QNH39_04990</name>
</gene>
<evidence type="ECO:0000259" key="2">
    <source>
        <dbReference type="Pfam" id="PF16107"/>
    </source>
</evidence>